<keyword evidence="2" id="KW-1185">Reference proteome</keyword>
<dbReference type="InterPro" id="IPR038056">
    <property type="entry name" value="YjbR-like_sf"/>
</dbReference>
<proteinExistence type="predicted"/>
<evidence type="ECO:0000313" key="1">
    <source>
        <dbReference type="EMBL" id="PSH65338.1"/>
    </source>
</evidence>
<dbReference type="Pfam" id="PF04237">
    <property type="entry name" value="YjbR"/>
    <property type="match status" value="1"/>
</dbReference>
<accession>A0A2P7BFY8</accession>
<reference evidence="2" key="1">
    <citation type="submission" date="2017-11" db="EMBL/GenBank/DDBJ databases">
        <authorList>
            <person name="Kuznetsova I."/>
            <person name="Sazanova A."/>
            <person name="Chirak E."/>
            <person name="Safronova V."/>
            <person name="Willems A."/>
        </authorList>
    </citation>
    <scope>NUCLEOTIDE SEQUENCE [LARGE SCALE GENOMIC DNA]</scope>
    <source>
        <strain evidence="2">CCBAU 03422</strain>
    </source>
</reference>
<dbReference type="EMBL" id="PGGM01000003">
    <property type="protein sequence ID" value="PSH65338.1"/>
    <property type="molecule type" value="Genomic_DNA"/>
</dbReference>
<gene>
    <name evidence="1" type="ORF">CU103_10095</name>
</gene>
<dbReference type="SUPFAM" id="SSF142906">
    <property type="entry name" value="YjbR-like"/>
    <property type="match status" value="1"/>
</dbReference>
<name>A0A2P7BFY8_9HYPH</name>
<dbReference type="PANTHER" id="PTHR35145:SF1">
    <property type="entry name" value="CYTOPLASMIC PROTEIN"/>
    <property type="match status" value="1"/>
</dbReference>
<sequence>MNLFEIGCFESFTLSLPGVSLVDQWGARVAKVSGKVFTLLRLVSPDLNSIVFKCPEESFVVLTGIEGVKQAPYFAKRQWVCVSKEAGLSDSELDAYLRRSYQLVAKGLTKQVRQELGIRLE</sequence>
<protein>
    <recommendedName>
        <fullName evidence="3">MmcQ/YjbR family DNA-binding protein</fullName>
    </recommendedName>
</protein>
<dbReference type="PANTHER" id="PTHR35145">
    <property type="entry name" value="CYTOPLASMIC PROTEIN-RELATED"/>
    <property type="match status" value="1"/>
</dbReference>
<dbReference type="InterPro" id="IPR058532">
    <property type="entry name" value="YjbR/MT2646/Rv2570-like"/>
</dbReference>
<dbReference type="Gene3D" id="3.90.1150.30">
    <property type="match status" value="1"/>
</dbReference>
<evidence type="ECO:0008006" key="3">
    <source>
        <dbReference type="Google" id="ProtNLM"/>
    </source>
</evidence>
<organism evidence="1 2">
    <name type="scientific">Phyllobacterium sophorae</name>
    <dbReference type="NCBI Taxonomy" id="1520277"/>
    <lineage>
        <taxon>Bacteria</taxon>
        <taxon>Pseudomonadati</taxon>
        <taxon>Pseudomonadota</taxon>
        <taxon>Alphaproteobacteria</taxon>
        <taxon>Hyphomicrobiales</taxon>
        <taxon>Phyllobacteriaceae</taxon>
        <taxon>Phyllobacterium</taxon>
    </lineage>
</organism>
<dbReference type="AlphaFoldDB" id="A0A2P7BFY8"/>
<dbReference type="OrthoDB" id="9804614at2"/>
<dbReference type="Proteomes" id="UP000241764">
    <property type="component" value="Unassembled WGS sequence"/>
</dbReference>
<comment type="caution">
    <text evidence="1">The sequence shown here is derived from an EMBL/GenBank/DDBJ whole genome shotgun (WGS) entry which is preliminary data.</text>
</comment>
<evidence type="ECO:0000313" key="2">
    <source>
        <dbReference type="Proteomes" id="UP000241764"/>
    </source>
</evidence>
<dbReference type="RefSeq" id="WP_106663754.1">
    <property type="nucleotide sequence ID" value="NZ_PGGM01000003.1"/>
</dbReference>
<dbReference type="InterPro" id="IPR007351">
    <property type="entry name" value="YjbR"/>
</dbReference>